<feature type="compositionally biased region" description="Basic residues" evidence="1">
    <location>
        <begin position="191"/>
        <end position="203"/>
    </location>
</feature>
<evidence type="ECO:0000256" key="1">
    <source>
        <dbReference type="SAM" id="MobiDB-lite"/>
    </source>
</evidence>
<dbReference type="AlphaFoldDB" id="A0A2T9YNX3"/>
<feature type="compositionally biased region" description="Basic and acidic residues" evidence="1">
    <location>
        <begin position="170"/>
        <end position="182"/>
    </location>
</feature>
<dbReference type="Pfam" id="PF08208">
    <property type="entry name" value="RNA_polI_A34"/>
    <property type="match status" value="1"/>
</dbReference>
<dbReference type="Gene3D" id="6.20.250.70">
    <property type="match status" value="1"/>
</dbReference>
<dbReference type="GO" id="GO:0006360">
    <property type="term" value="P:transcription by RNA polymerase I"/>
    <property type="evidence" value="ECO:0007669"/>
    <property type="project" value="InterPro"/>
</dbReference>
<keyword evidence="3" id="KW-1185">Reference proteome</keyword>
<sequence length="222" mass="24937">MNVLDSGPFDFSEIDDKEIWFMRIPNKFDLNSIKDFSFDKKKSKKSNISSTSSIDGSKYDLIEVSNDSSSGGIEMKGFNILLPDAFDSQEYSLFPQSNSRMFIVKESIELPDLTLAGEKAVIETKPKQRKQLENMKQMFVPYGSNLEIAGSVPLKKAKLSNETTQTPTKAKTEQVKTEKVETDQVQSPKSSKNKKSKSKKSKKSVNSSMEIDLVLSPKVEKE</sequence>
<dbReference type="PANTHER" id="PTHR28155">
    <property type="entry name" value="ACR243WP"/>
    <property type="match status" value="1"/>
</dbReference>
<reference evidence="2 3" key="1">
    <citation type="journal article" date="2018" name="MBio">
        <title>Comparative Genomics Reveals the Core Gene Toolbox for the Fungus-Insect Symbiosis.</title>
        <authorList>
            <person name="Wang Y."/>
            <person name="Stata M."/>
            <person name="Wang W."/>
            <person name="Stajich J.E."/>
            <person name="White M.M."/>
            <person name="Moncalvo J.M."/>
        </authorList>
    </citation>
    <scope>NUCLEOTIDE SEQUENCE [LARGE SCALE GENOMIC DNA]</scope>
    <source>
        <strain evidence="2 3">AUS-77-4</strain>
    </source>
</reference>
<feature type="compositionally biased region" description="Polar residues" evidence="1">
    <location>
        <begin position="160"/>
        <end position="169"/>
    </location>
</feature>
<feature type="region of interest" description="Disordered" evidence="1">
    <location>
        <begin position="158"/>
        <end position="222"/>
    </location>
</feature>
<proteinExistence type="predicted"/>
<dbReference type="EMBL" id="MBFT01000285">
    <property type="protein sequence ID" value="PVU93964.1"/>
    <property type="molecule type" value="Genomic_DNA"/>
</dbReference>
<accession>A0A2T9YNX3</accession>
<dbReference type="PANTHER" id="PTHR28155:SF1">
    <property type="entry name" value="DNA-DIRECTED RNA POLYMERASE I SUBUNIT RPA34.5-DOMAIN-CONTAINING PROTEIN"/>
    <property type="match status" value="1"/>
</dbReference>
<evidence type="ECO:0000313" key="2">
    <source>
        <dbReference type="EMBL" id="PVU93964.1"/>
    </source>
</evidence>
<dbReference type="Proteomes" id="UP000245699">
    <property type="component" value="Unassembled WGS sequence"/>
</dbReference>
<dbReference type="InterPro" id="IPR053263">
    <property type="entry name" value="Euk_RPA34_RNAP_subunit"/>
</dbReference>
<dbReference type="OrthoDB" id="76224at2759"/>
<gene>
    <name evidence="2" type="ORF">BB559_003127</name>
</gene>
<evidence type="ECO:0000313" key="3">
    <source>
        <dbReference type="Proteomes" id="UP000245699"/>
    </source>
</evidence>
<dbReference type="InterPro" id="IPR013240">
    <property type="entry name" value="DNA-dir_RNA_pol1_su_RPA34"/>
</dbReference>
<comment type="caution">
    <text evidence="2">The sequence shown here is derived from an EMBL/GenBank/DDBJ whole genome shotgun (WGS) entry which is preliminary data.</text>
</comment>
<name>A0A2T9YNX3_9FUNG</name>
<organism evidence="2 3">
    <name type="scientific">Furculomyces boomerangus</name>
    <dbReference type="NCBI Taxonomy" id="61424"/>
    <lineage>
        <taxon>Eukaryota</taxon>
        <taxon>Fungi</taxon>
        <taxon>Fungi incertae sedis</taxon>
        <taxon>Zoopagomycota</taxon>
        <taxon>Kickxellomycotina</taxon>
        <taxon>Harpellomycetes</taxon>
        <taxon>Harpellales</taxon>
        <taxon>Harpellaceae</taxon>
        <taxon>Furculomyces</taxon>
    </lineage>
</organism>
<protein>
    <submittedName>
        <fullName evidence="2">Uncharacterized protein</fullName>
    </submittedName>
</protein>